<sequence>MNNENVRTTEQHLFSEAFAVCSINLTIVCLQQVDPKVMQNEDYISTWPNFLVSLGSNSETAVSYRNLPPG</sequence>
<comment type="caution">
    <text evidence="1">The sequence shown here is derived from an EMBL/GenBank/DDBJ whole genome shotgun (WGS) entry which is preliminary data.</text>
</comment>
<dbReference type="AlphaFoldDB" id="A0AAV7AU39"/>
<evidence type="ECO:0000313" key="1">
    <source>
        <dbReference type="EMBL" id="KAG8564280.1"/>
    </source>
</evidence>
<name>A0AAV7AU39_ENGPU</name>
<protein>
    <submittedName>
        <fullName evidence="1">Uncharacterized protein</fullName>
    </submittedName>
</protein>
<accession>A0AAV7AU39</accession>
<gene>
    <name evidence="1" type="ORF">GDO81_016401</name>
</gene>
<keyword evidence="2" id="KW-1185">Reference proteome</keyword>
<reference evidence="1" key="1">
    <citation type="thesis" date="2020" institute="ProQuest LLC" country="789 East Eisenhower Parkway, Ann Arbor, MI, USA">
        <title>Comparative Genomics and Chromosome Evolution.</title>
        <authorList>
            <person name="Mudd A.B."/>
        </authorList>
    </citation>
    <scope>NUCLEOTIDE SEQUENCE</scope>
    <source>
        <strain evidence="1">237g6f4</strain>
        <tissue evidence="1">Blood</tissue>
    </source>
</reference>
<proteinExistence type="predicted"/>
<evidence type="ECO:0000313" key="2">
    <source>
        <dbReference type="Proteomes" id="UP000824782"/>
    </source>
</evidence>
<dbReference type="Proteomes" id="UP000824782">
    <property type="component" value="Unassembled WGS sequence"/>
</dbReference>
<organism evidence="1 2">
    <name type="scientific">Engystomops pustulosus</name>
    <name type="common">Tungara frog</name>
    <name type="synonym">Physalaemus pustulosus</name>
    <dbReference type="NCBI Taxonomy" id="76066"/>
    <lineage>
        <taxon>Eukaryota</taxon>
        <taxon>Metazoa</taxon>
        <taxon>Chordata</taxon>
        <taxon>Craniata</taxon>
        <taxon>Vertebrata</taxon>
        <taxon>Euteleostomi</taxon>
        <taxon>Amphibia</taxon>
        <taxon>Batrachia</taxon>
        <taxon>Anura</taxon>
        <taxon>Neobatrachia</taxon>
        <taxon>Hyloidea</taxon>
        <taxon>Leptodactylidae</taxon>
        <taxon>Leiuperinae</taxon>
        <taxon>Engystomops</taxon>
    </lineage>
</organism>
<dbReference type="EMBL" id="WNYA01000007">
    <property type="protein sequence ID" value="KAG8564280.1"/>
    <property type="molecule type" value="Genomic_DNA"/>
</dbReference>